<proteinExistence type="predicted"/>
<sequence length="242" mass="27991">MNEYATKCIQKINMDTREVVAVTKMAHTPLFDKDYISRYDNTFSAHGLEIIKYSLHNYGIIIITRLWDNDKDSLSIINANKFYRENAHKIILRRKSELFRIGHIDLTESDEPSRNLINQSLHKRAERDSMPIDGYVQAELEELSSLINNVHFKDMLHSITNFRDKLAHPVDISRKEKNALSKGKSIDTTKWGDLGKLVSHTTEVVRRLNLLHSDLATNLEEFGEIWARYSTAFWDSASADPK</sequence>
<dbReference type="Pfam" id="PF18734">
    <property type="entry name" value="HEPN_AbiU2"/>
    <property type="match status" value="1"/>
</dbReference>
<reference evidence="2" key="1">
    <citation type="submission" date="2023-09" db="EMBL/GenBank/DDBJ databases">
        <authorList>
            <consortium name="CW5 consortium"/>
            <person name="Lu C.-W."/>
        </authorList>
    </citation>
    <scope>NUCLEOTIDE SEQUENCE</scope>
    <source>
        <strain evidence="2">KPS</strain>
    </source>
</reference>
<keyword evidence="3" id="KW-1185">Reference proteome</keyword>
<evidence type="ECO:0000313" key="3">
    <source>
        <dbReference type="Proteomes" id="UP001180616"/>
    </source>
</evidence>
<name>A0ABY9QXU4_9BACT</name>
<dbReference type="RefSeq" id="WP_309540448.1">
    <property type="nucleotide sequence ID" value="NZ_CP133659.1"/>
</dbReference>
<feature type="domain" description="HEPN AbiU2-like" evidence="1">
    <location>
        <begin position="38"/>
        <end position="215"/>
    </location>
</feature>
<evidence type="ECO:0000313" key="2">
    <source>
        <dbReference type="EMBL" id="WMW64355.1"/>
    </source>
</evidence>
<dbReference type="EMBL" id="CP133659">
    <property type="protein sequence ID" value="WMW64355.1"/>
    <property type="molecule type" value="Genomic_DNA"/>
</dbReference>
<evidence type="ECO:0000259" key="1">
    <source>
        <dbReference type="Pfam" id="PF18734"/>
    </source>
</evidence>
<protein>
    <recommendedName>
        <fullName evidence="1">HEPN AbiU2-like domain-containing protein</fullName>
    </recommendedName>
</protein>
<organism evidence="2 3">
    <name type="scientific">Nitratidesulfovibrio liaohensis</name>
    <dbReference type="NCBI Taxonomy" id="2604158"/>
    <lineage>
        <taxon>Bacteria</taxon>
        <taxon>Pseudomonadati</taxon>
        <taxon>Thermodesulfobacteriota</taxon>
        <taxon>Desulfovibrionia</taxon>
        <taxon>Desulfovibrionales</taxon>
        <taxon>Desulfovibrionaceae</taxon>
        <taxon>Nitratidesulfovibrio</taxon>
    </lineage>
</organism>
<accession>A0ABY9QXU4</accession>
<dbReference type="Proteomes" id="UP001180616">
    <property type="component" value="Chromosome"/>
</dbReference>
<gene>
    <name evidence="2" type="ORF">KPS_002366</name>
</gene>
<dbReference type="InterPro" id="IPR040704">
    <property type="entry name" value="HEPN_AbiU2"/>
</dbReference>